<evidence type="ECO:0000256" key="2">
    <source>
        <dbReference type="ARBA" id="ARBA00022448"/>
    </source>
</evidence>
<feature type="transmembrane region" description="Helical" evidence="6">
    <location>
        <begin position="365"/>
        <end position="387"/>
    </location>
</feature>
<evidence type="ECO:0000259" key="8">
    <source>
        <dbReference type="Pfam" id="PF19055"/>
    </source>
</evidence>
<sequence>MGKMSVTGDVLINGRPVNGRTLASISSYIQQNDLFHPLLTVREHLMINLNLVKCSESRIGGHLVKGISGGEMKRNSKRSLQTHINDEPTSGLDSFMAESIVRLLKAMACEGRTIVCTIHQPSSQVFALFDHLLLMTDGRVAFMGTNDDAKKFFTSHGYICPQNYNLSDYYMNQLGKYDNIVHGINVRLCDKFLDSEYSEAILSEIAEADNRGHNYTSNNYEHKEDKRPGLWLQFTTLMTRSQYFTSTDVDNINGILFLIVQNNIVLNTLMFVNIFCSGTAIFLREHHNHMYSVITYYMSQICIRIPVSMVISMVFISIVYFMAGLNSDSEAFAICVGNNMLLLIAGGALGCLISSIVPNAQMAMIIVPPINLTMTLFGGLFINSGSIPHWLIWMKYLAINHYGYETFMVSQWRGIDYIPCYNNSESVGHCFSNGSSVIIAQGFHESDIHWDSMVLIGMTIVYLTLGYIGMLRKSKQEQ</sequence>
<dbReference type="InterPro" id="IPR043926">
    <property type="entry name" value="ABCG_dom"/>
</dbReference>
<evidence type="ECO:0000256" key="3">
    <source>
        <dbReference type="ARBA" id="ARBA00022692"/>
    </source>
</evidence>
<evidence type="ECO:0000259" key="7">
    <source>
        <dbReference type="Pfam" id="PF01061"/>
    </source>
</evidence>
<organism evidence="9">
    <name type="scientific">Medioppia subpectinata</name>
    <dbReference type="NCBI Taxonomy" id="1979941"/>
    <lineage>
        <taxon>Eukaryota</taxon>
        <taxon>Metazoa</taxon>
        <taxon>Ecdysozoa</taxon>
        <taxon>Arthropoda</taxon>
        <taxon>Chelicerata</taxon>
        <taxon>Arachnida</taxon>
        <taxon>Acari</taxon>
        <taxon>Acariformes</taxon>
        <taxon>Sarcoptiformes</taxon>
        <taxon>Oribatida</taxon>
        <taxon>Brachypylina</taxon>
        <taxon>Oppioidea</taxon>
        <taxon>Oppiidae</taxon>
        <taxon>Medioppia</taxon>
    </lineage>
</organism>
<keyword evidence="10" id="KW-1185">Reference proteome</keyword>
<dbReference type="GO" id="GO:0140359">
    <property type="term" value="F:ABC-type transporter activity"/>
    <property type="evidence" value="ECO:0007669"/>
    <property type="project" value="InterPro"/>
</dbReference>
<feature type="transmembrane region" description="Helical" evidence="6">
    <location>
        <begin position="303"/>
        <end position="325"/>
    </location>
</feature>
<accession>A0A7R9KTT1</accession>
<dbReference type="InterPro" id="IPR050352">
    <property type="entry name" value="ABCG_transporters"/>
</dbReference>
<dbReference type="SUPFAM" id="SSF52540">
    <property type="entry name" value="P-loop containing nucleoside triphosphate hydrolases"/>
    <property type="match status" value="1"/>
</dbReference>
<proteinExistence type="predicted"/>
<evidence type="ECO:0000256" key="6">
    <source>
        <dbReference type="SAM" id="Phobius"/>
    </source>
</evidence>
<gene>
    <name evidence="9" type="ORF">OSB1V03_LOCUS8303</name>
</gene>
<evidence type="ECO:0000313" key="9">
    <source>
        <dbReference type="EMBL" id="CAD7627878.1"/>
    </source>
</evidence>
<keyword evidence="2" id="KW-0813">Transport</keyword>
<dbReference type="AlphaFoldDB" id="A0A7R9KTT1"/>
<evidence type="ECO:0000256" key="5">
    <source>
        <dbReference type="ARBA" id="ARBA00023136"/>
    </source>
</evidence>
<feature type="transmembrane region" description="Helical" evidence="6">
    <location>
        <begin position="453"/>
        <end position="471"/>
    </location>
</feature>
<reference evidence="9" key="1">
    <citation type="submission" date="2020-11" db="EMBL/GenBank/DDBJ databases">
        <authorList>
            <person name="Tran Van P."/>
        </authorList>
    </citation>
    <scope>NUCLEOTIDE SEQUENCE</scope>
</reference>
<keyword evidence="4 6" id="KW-1133">Transmembrane helix</keyword>
<dbReference type="InterPro" id="IPR027417">
    <property type="entry name" value="P-loop_NTPase"/>
</dbReference>
<feature type="transmembrane region" description="Helical" evidence="6">
    <location>
        <begin position="331"/>
        <end position="353"/>
    </location>
</feature>
<dbReference type="Gene3D" id="3.40.50.300">
    <property type="entry name" value="P-loop containing nucleotide triphosphate hydrolases"/>
    <property type="match status" value="1"/>
</dbReference>
<dbReference type="PANTHER" id="PTHR48041">
    <property type="entry name" value="ABC TRANSPORTER G FAMILY MEMBER 28"/>
    <property type="match status" value="1"/>
</dbReference>
<evidence type="ECO:0000256" key="1">
    <source>
        <dbReference type="ARBA" id="ARBA00004141"/>
    </source>
</evidence>
<dbReference type="InterPro" id="IPR013525">
    <property type="entry name" value="ABC2_TM"/>
</dbReference>
<dbReference type="Pfam" id="PF01061">
    <property type="entry name" value="ABC2_membrane"/>
    <property type="match status" value="1"/>
</dbReference>
<feature type="transmembrane region" description="Helical" evidence="6">
    <location>
        <begin position="264"/>
        <end position="283"/>
    </location>
</feature>
<dbReference type="Pfam" id="PF19055">
    <property type="entry name" value="ABC2_membrane_7"/>
    <property type="match status" value="1"/>
</dbReference>
<name>A0A7R9KTT1_9ACAR</name>
<comment type="subcellular location">
    <subcellularLocation>
        <location evidence="1">Membrane</location>
        <topology evidence="1">Multi-pass membrane protein</topology>
    </subcellularLocation>
</comment>
<dbReference type="EMBL" id="CAJPIZ010005135">
    <property type="protein sequence ID" value="CAG2108308.1"/>
    <property type="molecule type" value="Genomic_DNA"/>
</dbReference>
<feature type="domain" description="ABC transporter family G" evidence="8">
    <location>
        <begin position="119"/>
        <end position="174"/>
    </location>
</feature>
<evidence type="ECO:0000313" key="10">
    <source>
        <dbReference type="Proteomes" id="UP000759131"/>
    </source>
</evidence>
<keyword evidence="3 6" id="KW-0812">Transmembrane</keyword>
<dbReference type="OrthoDB" id="66620at2759"/>
<keyword evidence="5 6" id="KW-0472">Membrane</keyword>
<dbReference type="Proteomes" id="UP000759131">
    <property type="component" value="Unassembled WGS sequence"/>
</dbReference>
<dbReference type="EMBL" id="OC859710">
    <property type="protein sequence ID" value="CAD7627878.1"/>
    <property type="molecule type" value="Genomic_DNA"/>
</dbReference>
<feature type="domain" description="ABC-2 type transporter transmembrane" evidence="7">
    <location>
        <begin position="236"/>
        <end position="411"/>
    </location>
</feature>
<dbReference type="GO" id="GO:0005886">
    <property type="term" value="C:plasma membrane"/>
    <property type="evidence" value="ECO:0007669"/>
    <property type="project" value="TreeGrafter"/>
</dbReference>
<evidence type="ECO:0000256" key="4">
    <source>
        <dbReference type="ARBA" id="ARBA00022989"/>
    </source>
</evidence>
<protein>
    <submittedName>
        <fullName evidence="9">Uncharacterized protein</fullName>
    </submittedName>
</protein>
<dbReference type="PANTHER" id="PTHR48041:SF139">
    <property type="entry name" value="PROTEIN SCARLET"/>
    <property type="match status" value="1"/>
</dbReference>
<feature type="non-terminal residue" evidence="9">
    <location>
        <position position="478"/>
    </location>
</feature>